<dbReference type="PANTHER" id="PTHR35146">
    <property type="entry name" value="UPF0178 PROTEIN YAII"/>
    <property type="match status" value="1"/>
</dbReference>
<dbReference type="EMBL" id="CACRTL010000031">
    <property type="protein sequence ID" value="VYU19875.1"/>
    <property type="molecule type" value="Genomic_DNA"/>
</dbReference>
<organism evidence="3">
    <name type="scientific">Thomasclavelia ramosa</name>
    <dbReference type="NCBI Taxonomy" id="1547"/>
    <lineage>
        <taxon>Bacteria</taxon>
        <taxon>Bacillati</taxon>
        <taxon>Bacillota</taxon>
        <taxon>Erysipelotrichia</taxon>
        <taxon>Erysipelotrichales</taxon>
        <taxon>Coprobacillaceae</taxon>
        <taxon>Thomasclavelia</taxon>
    </lineage>
</organism>
<dbReference type="GeneID" id="64197945"/>
<dbReference type="AlphaFoldDB" id="A0A6N3CVC8"/>
<name>A0A6N3CVC8_9FIRM</name>
<evidence type="ECO:0000256" key="2">
    <source>
        <dbReference type="HAMAP-Rule" id="MF_00489"/>
    </source>
</evidence>
<sequence>MALLVDGDACPDLPAIKDLAWKYQVEMTVFVDYAHFIQDDYFRTILCEVGSDSVDLVLLKQVQANDLVITQDYGLASLVLSKGAKVLHISGKVIDDNNIEELLMSRYVSAKQRKSGRRTRGPAKRTDEVRNQFLKQLDKILIQA</sequence>
<dbReference type="PANTHER" id="PTHR35146:SF1">
    <property type="entry name" value="UPF0178 PROTEIN YAII"/>
    <property type="match status" value="1"/>
</dbReference>
<dbReference type="Pfam" id="PF02639">
    <property type="entry name" value="DUF188"/>
    <property type="match status" value="1"/>
</dbReference>
<proteinExistence type="inferred from homology"/>
<evidence type="ECO:0000313" key="3">
    <source>
        <dbReference type="EMBL" id="VYU19875.1"/>
    </source>
</evidence>
<evidence type="ECO:0000256" key="1">
    <source>
        <dbReference type="ARBA" id="ARBA00008522"/>
    </source>
</evidence>
<dbReference type="InterPro" id="IPR003791">
    <property type="entry name" value="UPF0178"/>
</dbReference>
<comment type="similarity">
    <text evidence="1 2">Belongs to the UPF0178 family.</text>
</comment>
<reference evidence="3" key="1">
    <citation type="submission" date="2019-11" db="EMBL/GenBank/DDBJ databases">
        <authorList>
            <person name="Feng L."/>
        </authorList>
    </citation>
    <scope>NUCLEOTIDE SEQUENCE</scope>
    <source>
        <strain evidence="3">CramosumLFYP8</strain>
    </source>
</reference>
<dbReference type="RefSeq" id="WP_003537039.1">
    <property type="nucleotide sequence ID" value="NZ_BAABXX010000001.1"/>
</dbReference>
<dbReference type="HAMAP" id="MF_00489">
    <property type="entry name" value="UPF0178"/>
    <property type="match status" value="1"/>
</dbReference>
<protein>
    <recommendedName>
        <fullName evidence="2">UPF0178 protein CRLFYP8_03179</fullName>
    </recommendedName>
</protein>
<accession>A0A6N3CVC8</accession>
<gene>
    <name evidence="3" type="ORF">CRLFYP8_03179</name>
</gene>